<dbReference type="CDD" id="cd01185">
    <property type="entry name" value="INTN1_C_like"/>
    <property type="match status" value="1"/>
</dbReference>
<dbReference type="InterPro" id="IPR010998">
    <property type="entry name" value="Integrase_recombinase_N"/>
</dbReference>
<dbReference type="RefSeq" id="WP_245121301.1">
    <property type="nucleotide sequence ID" value="NZ_CP095061.1"/>
</dbReference>
<dbReference type="PROSITE" id="PS51898">
    <property type="entry name" value="TYR_RECOMBINASE"/>
    <property type="match status" value="1"/>
</dbReference>
<dbReference type="EMBL" id="CP095061">
    <property type="protein sequence ID" value="UOQ66802.1"/>
    <property type="molecule type" value="Genomic_DNA"/>
</dbReference>
<dbReference type="SUPFAM" id="SSF56349">
    <property type="entry name" value="DNA breaking-rejoining enzymes"/>
    <property type="match status" value="1"/>
</dbReference>
<feature type="domain" description="Tyr recombinase" evidence="6">
    <location>
        <begin position="224"/>
        <end position="408"/>
    </location>
</feature>
<evidence type="ECO:0000256" key="2">
    <source>
        <dbReference type="ARBA" id="ARBA00022908"/>
    </source>
</evidence>
<name>A0ABY4G7R0_9BACT</name>
<evidence type="ECO:0000259" key="6">
    <source>
        <dbReference type="PROSITE" id="PS51898"/>
    </source>
</evidence>
<dbReference type="InterPro" id="IPR044068">
    <property type="entry name" value="CB"/>
</dbReference>
<dbReference type="Pfam" id="PF00589">
    <property type="entry name" value="Phage_integrase"/>
    <property type="match status" value="1"/>
</dbReference>
<reference evidence="8" key="1">
    <citation type="submission" date="2022-04" db="EMBL/GenBank/DDBJ databases">
        <title>Hymenobacter sp. isolated from the air.</title>
        <authorList>
            <person name="Won M."/>
            <person name="Lee C.-M."/>
            <person name="Woen H.-Y."/>
            <person name="Kwon S.-W."/>
        </authorList>
    </citation>
    <scope>NUCLEOTIDE SEQUENCE</scope>
    <source>
        <strain evidence="8">5420S-77</strain>
    </source>
</reference>
<dbReference type="Proteomes" id="UP000830401">
    <property type="component" value="Chromosome"/>
</dbReference>
<protein>
    <submittedName>
        <fullName evidence="8">Site-specific integrase</fullName>
    </submittedName>
</protein>
<evidence type="ECO:0000256" key="5">
    <source>
        <dbReference type="PROSITE-ProRule" id="PRU01248"/>
    </source>
</evidence>
<evidence type="ECO:0000313" key="9">
    <source>
        <dbReference type="Proteomes" id="UP000830401"/>
    </source>
</evidence>
<dbReference type="InterPro" id="IPR025269">
    <property type="entry name" value="SAM-like_dom"/>
</dbReference>
<dbReference type="InterPro" id="IPR011010">
    <property type="entry name" value="DNA_brk_join_enz"/>
</dbReference>
<feature type="domain" description="Core-binding (CB)" evidence="7">
    <location>
        <begin position="110"/>
        <end position="203"/>
    </location>
</feature>
<dbReference type="Pfam" id="PF13102">
    <property type="entry name" value="Phage_int_SAM_5"/>
    <property type="match status" value="1"/>
</dbReference>
<evidence type="ECO:0000256" key="1">
    <source>
        <dbReference type="ARBA" id="ARBA00008857"/>
    </source>
</evidence>
<gene>
    <name evidence="8" type="ORF">MUN86_02450</name>
</gene>
<dbReference type="Gene3D" id="1.10.150.130">
    <property type="match status" value="1"/>
</dbReference>
<dbReference type="InterPro" id="IPR002104">
    <property type="entry name" value="Integrase_catalytic"/>
</dbReference>
<dbReference type="InterPro" id="IPR035386">
    <property type="entry name" value="Arm-DNA-bind_5"/>
</dbReference>
<evidence type="ECO:0000256" key="3">
    <source>
        <dbReference type="ARBA" id="ARBA00023125"/>
    </source>
</evidence>
<keyword evidence="3 5" id="KW-0238">DNA-binding</keyword>
<keyword evidence="9" id="KW-1185">Reference proteome</keyword>
<dbReference type="Pfam" id="PF17293">
    <property type="entry name" value="Arm-DNA-bind_5"/>
    <property type="match status" value="1"/>
</dbReference>
<comment type="similarity">
    <text evidence="1">Belongs to the 'phage' integrase family.</text>
</comment>
<evidence type="ECO:0000313" key="8">
    <source>
        <dbReference type="EMBL" id="UOQ66802.1"/>
    </source>
</evidence>
<dbReference type="PROSITE" id="PS51900">
    <property type="entry name" value="CB"/>
    <property type="match status" value="1"/>
</dbReference>
<dbReference type="InterPro" id="IPR050090">
    <property type="entry name" value="Tyrosine_recombinase_XerCD"/>
</dbReference>
<organism evidence="8 9">
    <name type="scientific">Hymenobacter volaticus</name>
    <dbReference type="NCBI Taxonomy" id="2932254"/>
    <lineage>
        <taxon>Bacteria</taxon>
        <taxon>Pseudomonadati</taxon>
        <taxon>Bacteroidota</taxon>
        <taxon>Cytophagia</taxon>
        <taxon>Cytophagales</taxon>
        <taxon>Hymenobacteraceae</taxon>
        <taxon>Hymenobacter</taxon>
    </lineage>
</organism>
<dbReference type="PANTHER" id="PTHR30349">
    <property type="entry name" value="PHAGE INTEGRASE-RELATED"/>
    <property type="match status" value="1"/>
</dbReference>
<dbReference type="Gene3D" id="1.10.443.10">
    <property type="entry name" value="Intergrase catalytic core"/>
    <property type="match status" value="1"/>
</dbReference>
<keyword evidence="4" id="KW-0233">DNA recombination</keyword>
<accession>A0ABY4G7R0</accession>
<evidence type="ECO:0000259" key="7">
    <source>
        <dbReference type="PROSITE" id="PS51900"/>
    </source>
</evidence>
<proteinExistence type="inferred from homology"/>
<dbReference type="PANTHER" id="PTHR30349:SF64">
    <property type="entry name" value="PROPHAGE INTEGRASE INTD-RELATED"/>
    <property type="match status" value="1"/>
</dbReference>
<evidence type="ECO:0000256" key="4">
    <source>
        <dbReference type="ARBA" id="ARBA00023172"/>
    </source>
</evidence>
<sequence>MASTKLVIRSDRKTFGKTTIYVQYTHKSAKKKFSTGYSIAPDCWNGKAGKAAGSSTEIVEFNARLQIIKGRIDKIVQDAILAGEEPSFALVEERLKDLSTSSSKLPELLKQEKPSNQDFLDLFAENINITSASKSHGTIKHYKSTLNHLKTYATKRSIKLTLSYLDTNFYHDFVRFLTKELEMTNGTVNNQLKRVKVVMSYALDKGLTDNIAFRKFKLLKHTEADVIYLTQSELQLLFEADLSAEPRMAKVRDLFVLGCTTGLRHSDFSTIRPENIENDQLVLRTVKTGDWLRLDLNQYSRTILQRYPDGLPKLSQQKFNEYVKELGQHCGIDRSTLVVHYQGTKRIMERVPKYSLLSSHTARRTFVTQSLERGMPIEVLQKFTTHKDLKTLMRYAKVADAQKKVQMEKAWG</sequence>
<dbReference type="InterPro" id="IPR013762">
    <property type="entry name" value="Integrase-like_cat_sf"/>
</dbReference>
<keyword evidence="2" id="KW-0229">DNA integration</keyword>